<evidence type="ECO:0000256" key="2">
    <source>
        <dbReference type="ARBA" id="ARBA00022679"/>
    </source>
</evidence>
<organism evidence="5 6">
    <name type="scientific">Luminiphilus syltensis NOR5-1B</name>
    <dbReference type="NCBI Taxonomy" id="565045"/>
    <lineage>
        <taxon>Bacteria</taxon>
        <taxon>Pseudomonadati</taxon>
        <taxon>Pseudomonadota</taxon>
        <taxon>Gammaproteobacteria</taxon>
        <taxon>Cellvibrionales</taxon>
        <taxon>Halieaceae</taxon>
        <taxon>Luminiphilus</taxon>
    </lineage>
</organism>
<dbReference type="PANTHER" id="PTHR10545">
    <property type="entry name" value="DIAMINE N-ACETYLTRANSFERASE"/>
    <property type="match status" value="1"/>
</dbReference>
<evidence type="ECO:0000256" key="3">
    <source>
        <dbReference type="ARBA" id="ARBA00023315"/>
    </source>
</evidence>
<dbReference type="EC" id="2.3.1.57" evidence="5"/>
<feature type="domain" description="N-acetyltransferase" evidence="4">
    <location>
        <begin position="3"/>
        <end position="152"/>
    </location>
</feature>
<dbReference type="SUPFAM" id="SSF55729">
    <property type="entry name" value="Acyl-CoA N-acyltransferases (Nat)"/>
    <property type="match status" value="1"/>
</dbReference>
<dbReference type="CDD" id="cd04301">
    <property type="entry name" value="NAT_SF"/>
    <property type="match status" value="1"/>
</dbReference>
<dbReference type="eggNOG" id="COG0456">
    <property type="taxonomic scope" value="Bacteria"/>
</dbReference>
<evidence type="ECO:0000259" key="4">
    <source>
        <dbReference type="PROSITE" id="PS51186"/>
    </source>
</evidence>
<dbReference type="EMBL" id="DS999411">
    <property type="protein sequence ID" value="EED36725.1"/>
    <property type="molecule type" value="Genomic_DNA"/>
</dbReference>
<accession>B8KT55</accession>
<dbReference type="AlphaFoldDB" id="B8KT55"/>
<dbReference type="PANTHER" id="PTHR10545:SF29">
    <property type="entry name" value="GH14572P-RELATED"/>
    <property type="match status" value="1"/>
</dbReference>
<dbReference type="STRING" id="565045.NOR51B_2677"/>
<protein>
    <submittedName>
        <fullName evidence="5">Diamine N-acetyltransferase</fullName>
        <ecNumber evidence="5">2.3.1.57</ecNumber>
    </submittedName>
</protein>
<keyword evidence="6" id="KW-1185">Reference proteome</keyword>
<reference evidence="6" key="1">
    <citation type="journal article" date="2013" name="BMC Microbiol.">
        <title>Taxonomy and evolution of bacteriochlorophyll a-containing members of the OM60/NOR5 clade of marine gammaproteobacteria: description of Luminiphilus syltensis gen. nov., sp. nov., reclassification of Haliea rubra as Pseudohaliea rubra gen. nov., comb. nov., and emendation of Chromatocurvus halotolerans.</title>
        <authorList>
            <person name="Spring S."/>
            <person name="Riedel T."/>
            <person name="Sproer C."/>
            <person name="Yan S."/>
            <person name="Harder J."/>
            <person name="Fuchs B.M."/>
        </authorList>
    </citation>
    <scope>NUCLEOTIDE SEQUENCE [LARGE SCALE GENOMIC DNA]</scope>
    <source>
        <strain evidence="6">NOR51-B</strain>
    </source>
</reference>
<keyword evidence="2 5" id="KW-0808">Transferase</keyword>
<dbReference type="FunFam" id="3.40.630.30:FF:000064">
    <property type="entry name" value="GNAT family acetyltransferase"/>
    <property type="match status" value="1"/>
</dbReference>
<dbReference type="HOGENOM" id="CLU_013985_41_3_6"/>
<sequence length="152" mass="17521">MTITVRKGEARDIPDVFRWVNDLALYEKAPEEVVNTEAQLLSHWQEGWFEFLVAESDSQGVGLALFYTRYSTWKGCCYYLEDLYVEPEFRGKGIGLALLTQTALEARQAGAIRLDWQVLDWNRPAIDFYDGLGAAIEQDWWNCKLDLDAFGR</sequence>
<evidence type="ECO:0000313" key="6">
    <source>
        <dbReference type="Proteomes" id="UP000004699"/>
    </source>
</evidence>
<dbReference type="Proteomes" id="UP000004699">
    <property type="component" value="Unassembled WGS sequence"/>
</dbReference>
<evidence type="ECO:0000256" key="1">
    <source>
        <dbReference type="ARBA" id="ARBA00008694"/>
    </source>
</evidence>
<dbReference type="InterPro" id="IPR051016">
    <property type="entry name" value="Diverse_Substrate_AcTransf"/>
</dbReference>
<gene>
    <name evidence="5" type="ORF">NOR51B_2677</name>
</gene>
<name>B8KT55_9GAMM</name>
<proteinExistence type="inferred from homology"/>
<dbReference type="OrthoDB" id="9805924at2"/>
<dbReference type="Gene3D" id="3.40.630.30">
    <property type="match status" value="1"/>
</dbReference>
<dbReference type="PROSITE" id="PS51186">
    <property type="entry name" value="GNAT"/>
    <property type="match status" value="1"/>
</dbReference>
<dbReference type="Pfam" id="PF00583">
    <property type="entry name" value="Acetyltransf_1"/>
    <property type="match status" value="1"/>
</dbReference>
<dbReference type="GO" id="GO:0004145">
    <property type="term" value="F:diamine N-acetyltransferase activity"/>
    <property type="evidence" value="ECO:0007669"/>
    <property type="project" value="UniProtKB-EC"/>
</dbReference>
<comment type="similarity">
    <text evidence="1">Belongs to the acetyltransferase family.</text>
</comment>
<dbReference type="RefSeq" id="WP_009021468.1">
    <property type="nucleotide sequence ID" value="NZ_DS999411.1"/>
</dbReference>
<keyword evidence="3 5" id="KW-0012">Acyltransferase</keyword>
<dbReference type="InterPro" id="IPR000182">
    <property type="entry name" value="GNAT_dom"/>
</dbReference>
<dbReference type="InterPro" id="IPR016181">
    <property type="entry name" value="Acyl_CoA_acyltransferase"/>
</dbReference>
<evidence type="ECO:0000313" key="5">
    <source>
        <dbReference type="EMBL" id="EED36725.1"/>
    </source>
</evidence>